<keyword evidence="2" id="KW-1185">Reference proteome</keyword>
<evidence type="ECO:0000313" key="3">
    <source>
        <dbReference type="WBParaSite" id="nRc.2.0.1.t23575-RA"/>
    </source>
</evidence>
<evidence type="ECO:0000256" key="1">
    <source>
        <dbReference type="SAM" id="Phobius"/>
    </source>
</evidence>
<accession>A0A915JCP9</accession>
<dbReference type="PANTHER" id="PTHR34441">
    <property type="entry name" value="MOTILE SPERM DOMAIN-CONTAINING PROTEIN 1"/>
    <property type="match status" value="1"/>
</dbReference>
<evidence type="ECO:0000313" key="2">
    <source>
        <dbReference type="Proteomes" id="UP000887565"/>
    </source>
</evidence>
<protein>
    <submittedName>
        <fullName evidence="3">Uncharacterized protein</fullName>
    </submittedName>
</protein>
<feature type="transmembrane region" description="Helical" evidence="1">
    <location>
        <begin position="141"/>
        <end position="161"/>
    </location>
</feature>
<keyword evidence="1" id="KW-0472">Membrane</keyword>
<name>A0A915JCP9_ROMCU</name>
<dbReference type="Proteomes" id="UP000887565">
    <property type="component" value="Unplaced"/>
</dbReference>
<dbReference type="AlphaFoldDB" id="A0A915JCP9"/>
<reference evidence="3" key="1">
    <citation type="submission" date="2022-11" db="UniProtKB">
        <authorList>
            <consortium name="WormBaseParasite"/>
        </authorList>
    </citation>
    <scope>IDENTIFICATION</scope>
</reference>
<dbReference type="InterPro" id="IPR039283">
    <property type="entry name" value="MOSPD1/3"/>
</dbReference>
<dbReference type="WBParaSite" id="nRc.2.0.1.t23575-RA">
    <property type="protein sequence ID" value="nRc.2.0.1.t23575-RA"/>
    <property type="gene ID" value="nRc.2.0.1.g23575"/>
</dbReference>
<dbReference type="PANTHER" id="PTHR34441:SF1">
    <property type="entry name" value="MOTILE SPERM DOMAIN-CONTAINING 1"/>
    <property type="match status" value="1"/>
</dbReference>
<dbReference type="GO" id="GO:0005737">
    <property type="term" value="C:cytoplasm"/>
    <property type="evidence" value="ECO:0007669"/>
    <property type="project" value="TreeGrafter"/>
</dbReference>
<keyword evidence="1" id="KW-1133">Transmembrane helix</keyword>
<proteinExistence type="predicted"/>
<keyword evidence="1" id="KW-0812">Transmembrane</keyword>
<sequence>MTENPACPPNFVESADKFRIFLQRRDMRHVRGSRDVATGLFFDKRSRDANRQPENFVATATTSENEDTASAMLSETSGVKLPSKLRSWRTRSLAESSVRLSGQRATPSSWLLIFIAGLCIACLSVPEDQSDWMKIYKLPKWLTFTSTHKLIAAYILGMLLIETRYLNAFDSKCPINTPIIVANEEINE</sequence>
<organism evidence="2 3">
    <name type="scientific">Romanomermis culicivorax</name>
    <name type="common">Nematode worm</name>
    <dbReference type="NCBI Taxonomy" id="13658"/>
    <lineage>
        <taxon>Eukaryota</taxon>
        <taxon>Metazoa</taxon>
        <taxon>Ecdysozoa</taxon>
        <taxon>Nematoda</taxon>
        <taxon>Enoplea</taxon>
        <taxon>Dorylaimia</taxon>
        <taxon>Mermithida</taxon>
        <taxon>Mermithoidea</taxon>
        <taxon>Mermithidae</taxon>
        <taxon>Romanomermis</taxon>
    </lineage>
</organism>
<feature type="transmembrane region" description="Helical" evidence="1">
    <location>
        <begin position="109"/>
        <end position="126"/>
    </location>
</feature>